<sequence>MHAPPLSFAPMYQSNPFAPMSFGMPPPPNSMAQFGIGFQPPPPPPPSGQNNVGAPPPPPPPVPPPPPPNPNPGFKILNTEEEIYAKITRKF</sequence>
<feature type="region of interest" description="Disordered" evidence="1">
    <location>
        <begin position="17"/>
        <end position="75"/>
    </location>
</feature>
<organism evidence="2 3">
    <name type="scientific">Brachionus plicatilis</name>
    <name type="common">Marine rotifer</name>
    <name type="synonym">Brachionus muelleri</name>
    <dbReference type="NCBI Taxonomy" id="10195"/>
    <lineage>
        <taxon>Eukaryota</taxon>
        <taxon>Metazoa</taxon>
        <taxon>Spiralia</taxon>
        <taxon>Gnathifera</taxon>
        <taxon>Rotifera</taxon>
        <taxon>Eurotatoria</taxon>
        <taxon>Monogononta</taxon>
        <taxon>Pseudotrocha</taxon>
        <taxon>Ploima</taxon>
        <taxon>Brachionidae</taxon>
        <taxon>Brachionus</taxon>
    </lineage>
</organism>
<dbReference type="AlphaFoldDB" id="A0A3M7P846"/>
<accession>A0A3M7P846</accession>
<evidence type="ECO:0000256" key="1">
    <source>
        <dbReference type="SAM" id="MobiDB-lite"/>
    </source>
</evidence>
<protein>
    <submittedName>
        <fullName evidence="2">Uncharacterized protein</fullName>
    </submittedName>
</protein>
<gene>
    <name evidence="2" type="ORF">BpHYR1_029238</name>
</gene>
<name>A0A3M7P846_BRAPC</name>
<evidence type="ECO:0000313" key="2">
    <source>
        <dbReference type="EMBL" id="RMZ94917.1"/>
    </source>
</evidence>
<evidence type="ECO:0000313" key="3">
    <source>
        <dbReference type="Proteomes" id="UP000276133"/>
    </source>
</evidence>
<feature type="compositionally biased region" description="Pro residues" evidence="1">
    <location>
        <begin position="54"/>
        <end position="71"/>
    </location>
</feature>
<proteinExistence type="predicted"/>
<keyword evidence="3" id="KW-1185">Reference proteome</keyword>
<reference evidence="2 3" key="1">
    <citation type="journal article" date="2018" name="Sci. Rep.">
        <title>Genomic signatures of local adaptation to the degree of environmental predictability in rotifers.</title>
        <authorList>
            <person name="Franch-Gras L."/>
            <person name="Hahn C."/>
            <person name="Garcia-Roger E.M."/>
            <person name="Carmona M.J."/>
            <person name="Serra M."/>
            <person name="Gomez A."/>
        </authorList>
    </citation>
    <scope>NUCLEOTIDE SEQUENCE [LARGE SCALE GENOMIC DNA]</scope>
    <source>
        <strain evidence="2">HYR1</strain>
    </source>
</reference>
<comment type="caution">
    <text evidence="2">The sequence shown here is derived from an EMBL/GenBank/DDBJ whole genome shotgun (WGS) entry which is preliminary data.</text>
</comment>
<dbReference type="EMBL" id="REGN01012728">
    <property type="protein sequence ID" value="RMZ94917.1"/>
    <property type="molecule type" value="Genomic_DNA"/>
</dbReference>
<dbReference type="Proteomes" id="UP000276133">
    <property type="component" value="Unassembled WGS sequence"/>
</dbReference>